<dbReference type="KEGG" id="hna:Hneap_2318"/>
<dbReference type="Proteomes" id="UP000009102">
    <property type="component" value="Chromosome"/>
</dbReference>
<reference evidence="3 4" key="1">
    <citation type="submission" date="2009-10" db="EMBL/GenBank/DDBJ databases">
        <title>Complete sequence of Halothiobacillus neapolitanus c2.</title>
        <authorList>
            <consortium name="US DOE Joint Genome Institute"/>
            <person name="Lucas S."/>
            <person name="Copeland A."/>
            <person name="Lapidus A."/>
            <person name="Glavina del Rio T."/>
            <person name="Tice H."/>
            <person name="Bruce D."/>
            <person name="Goodwin L."/>
            <person name="Pitluck S."/>
            <person name="Davenport K."/>
            <person name="Brettin T."/>
            <person name="Detter J.C."/>
            <person name="Han C."/>
            <person name="Tapia R."/>
            <person name="Larimer F."/>
            <person name="Land M."/>
            <person name="Hauser L."/>
            <person name="Kyrpides N."/>
            <person name="Mikhailova N."/>
            <person name="Kerfeld C."/>
            <person name="Cannon G."/>
            <person name="Heinhort S."/>
        </authorList>
    </citation>
    <scope>NUCLEOTIDE SEQUENCE [LARGE SCALE GENOMIC DNA]</scope>
    <source>
        <strain evidence="4">ATCC 23641 / c2</strain>
    </source>
</reference>
<keyword evidence="4" id="KW-1185">Reference proteome</keyword>
<evidence type="ECO:0000259" key="2">
    <source>
        <dbReference type="Pfam" id="PF13400"/>
    </source>
</evidence>
<keyword evidence="1" id="KW-0812">Transmembrane</keyword>
<evidence type="ECO:0000313" key="4">
    <source>
        <dbReference type="Proteomes" id="UP000009102"/>
    </source>
</evidence>
<dbReference type="HOGENOM" id="CLU_045933_0_0_6"/>
<evidence type="ECO:0000313" key="3">
    <source>
        <dbReference type="EMBL" id="ACX97128.1"/>
    </source>
</evidence>
<dbReference type="Pfam" id="PF13400">
    <property type="entry name" value="Tad"/>
    <property type="match status" value="1"/>
</dbReference>
<dbReference type="RefSeq" id="WP_012825159.1">
    <property type="nucleotide sequence ID" value="NC_013422.1"/>
</dbReference>
<feature type="domain" description="Putative Flp pilus-assembly TadG-like N-terminal" evidence="2">
    <location>
        <begin position="9"/>
        <end position="55"/>
    </location>
</feature>
<protein>
    <recommendedName>
        <fullName evidence="2">Putative Flp pilus-assembly TadG-like N-terminal domain-containing protein</fullName>
    </recommendedName>
</protein>
<dbReference type="eggNOG" id="COG4961">
    <property type="taxonomic scope" value="Bacteria"/>
</dbReference>
<organism evidence="3 4">
    <name type="scientific">Halothiobacillus neapolitanus (strain ATCC 23641 / DSM 15147 / CIP 104769 / NCIMB 8539 / c2)</name>
    <name type="common">Thiobacillus neapolitanus</name>
    <dbReference type="NCBI Taxonomy" id="555778"/>
    <lineage>
        <taxon>Bacteria</taxon>
        <taxon>Pseudomonadati</taxon>
        <taxon>Pseudomonadota</taxon>
        <taxon>Gammaproteobacteria</taxon>
        <taxon>Chromatiales</taxon>
        <taxon>Halothiobacillaceae</taxon>
        <taxon>Halothiobacillus</taxon>
    </lineage>
</organism>
<keyword evidence="1" id="KW-0472">Membrane</keyword>
<dbReference type="STRING" id="555778.Hneap_2318"/>
<name>D0KX08_HALNC</name>
<accession>D0KX08</accession>
<evidence type="ECO:0000256" key="1">
    <source>
        <dbReference type="SAM" id="Phobius"/>
    </source>
</evidence>
<gene>
    <name evidence="3" type="ordered locus">Hneap_2318</name>
</gene>
<keyword evidence="1" id="KW-1133">Transmembrane helix</keyword>
<feature type="transmembrane region" description="Helical" evidence="1">
    <location>
        <begin position="12"/>
        <end position="30"/>
    </location>
</feature>
<dbReference type="AlphaFoldDB" id="D0KX08"/>
<dbReference type="InterPro" id="IPR028087">
    <property type="entry name" value="Tad_N"/>
</dbReference>
<dbReference type="EMBL" id="CP001801">
    <property type="protein sequence ID" value="ACX97128.1"/>
    <property type="molecule type" value="Genomic_DNA"/>
</dbReference>
<sequence length="530" mass="55977">MSLPSRLSGQALILALITLVVLVVGVIVLFNSGQAVSKKMQLVNTADAAAYSAAVQQARALNMISYMNRATVANQVAMAQMVSWYSWTNFAISATDHLKNAIQKVAIVADISVVGAELGAVLQQAANILGNVKDALVQGRDIEQEVLNIASAVIANLDGAYSKASHLIASPVQSADIANLARRIARLNNPRVDIPAMGLALLAQSARSANGYVARYVIPTDGSQSAEADRFANVVMEARDPFSRVRDGHVGFGAGSGLASIGLSMDKKGGTDLVNYRNWVGLDTLNLHVWFPCWSGGWSSHPTTCHVNVPMAWGGAAGVDQTPSNGFSGLARQDNGWKGPYTWRPQEYAGPGSYPAYSGALQNGDAGNKVLSDPAENGTPWIKPSLSVISGATVGLPDYNDIKSDKATVPYLNGKSASANGVNNLDVGPLFTVLVEESMSTVRTSSHVPGIGGPPDFDIADKTVHDKMTALSSAQVYFSRSQTLFPNLVDSHRETGSLFSPYWQVRLVETPCTTQLAVAATYGVVGVCSP</sequence>
<proteinExistence type="predicted"/>